<evidence type="ECO:0000313" key="10">
    <source>
        <dbReference type="Proteomes" id="UP000027986"/>
    </source>
</evidence>
<dbReference type="GeneID" id="41841858"/>
<dbReference type="Proteomes" id="UP000027986">
    <property type="component" value="Chromosome"/>
</dbReference>
<evidence type="ECO:0000256" key="7">
    <source>
        <dbReference type="SAM" id="Phobius"/>
    </source>
</evidence>
<dbReference type="GO" id="GO:0016020">
    <property type="term" value="C:membrane"/>
    <property type="evidence" value="ECO:0007669"/>
    <property type="project" value="UniProtKB-SubCell"/>
</dbReference>
<dbReference type="InterPro" id="IPR023494">
    <property type="entry name" value="Cyt_c_bgen_Ccs1/CcsB/ResB"/>
</dbReference>
<proteinExistence type="predicted"/>
<dbReference type="OrthoDB" id="3949537at2"/>
<evidence type="ECO:0000256" key="3">
    <source>
        <dbReference type="ARBA" id="ARBA00022748"/>
    </source>
</evidence>
<dbReference type="HOGENOM" id="CLU_023092_0_0_11"/>
<evidence type="ECO:0000256" key="6">
    <source>
        <dbReference type="SAM" id="MobiDB-lite"/>
    </source>
</evidence>
<evidence type="ECO:0000313" key="9">
    <source>
        <dbReference type="EMBL" id="AIF41587.1"/>
    </source>
</evidence>
<keyword evidence="4 7" id="KW-1133">Transmembrane helix</keyword>
<keyword evidence="2 7" id="KW-0812">Transmembrane</keyword>
<feature type="domain" description="ResB-like" evidence="8">
    <location>
        <begin position="76"/>
        <end position="557"/>
    </location>
</feature>
<dbReference type="EMBL" id="CP008889">
    <property type="protein sequence ID" value="AIF41587.1"/>
    <property type="molecule type" value="Genomic_DNA"/>
</dbReference>
<feature type="transmembrane region" description="Helical" evidence="7">
    <location>
        <begin position="133"/>
        <end position="153"/>
    </location>
</feature>
<feature type="transmembrane region" description="Helical" evidence="7">
    <location>
        <begin position="503"/>
        <end position="520"/>
    </location>
</feature>
<evidence type="ECO:0000256" key="5">
    <source>
        <dbReference type="ARBA" id="ARBA00023136"/>
    </source>
</evidence>
<organism evidence="9 10">
    <name type="scientific">Dermacoccus nishinomiyaensis</name>
    <dbReference type="NCBI Taxonomy" id="1274"/>
    <lineage>
        <taxon>Bacteria</taxon>
        <taxon>Bacillati</taxon>
        <taxon>Actinomycetota</taxon>
        <taxon>Actinomycetes</taxon>
        <taxon>Micrococcales</taxon>
        <taxon>Dermacoccaceae</taxon>
        <taxon>Dermacoccus</taxon>
    </lineage>
</organism>
<evidence type="ECO:0000259" key="8">
    <source>
        <dbReference type="Pfam" id="PF05140"/>
    </source>
</evidence>
<dbReference type="KEGG" id="dni:HX89_12330"/>
<dbReference type="InterPro" id="IPR007816">
    <property type="entry name" value="ResB-like_domain"/>
</dbReference>
<accession>A0A075JJT7</accession>
<evidence type="ECO:0000256" key="2">
    <source>
        <dbReference type="ARBA" id="ARBA00022692"/>
    </source>
</evidence>
<feature type="transmembrane region" description="Helical" evidence="7">
    <location>
        <begin position="79"/>
        <end position="96"/>
    </location>
</feature>
<evidence type="ECO:0000256" key="4">
    <source>
        <dbReference type="ARBA" id="ARBA00022989"/>
    </source>
</evidence>
<name>A0A075JJT7_9MICO</name>
<dbReference type="AlphaFoldDB" id="A0A075JJT7"/>
<dbReference type="GO" id="GO:0017004">
    <property type="term" value="P:cytochrome complex assembly"/>
    <property type="evidence" value="ECO:0007669"/>
    <property type="project" value="UniProtKB-KW"/>
</dbReference>
<comment type="subcellular location">
    <subcellularLocation>
        <location evidence="1">Membrane</location>
        <topology evidence="1">Multi-pass membrane protein</topology>
    </subcellularLocation>
</comment>
<feature type="region of interest" description="Disordered" evidence="6">
    <location>
        <begin position="1"/>
        <end position="52"/>
    </location>
</feature>
<keyword evidence="3" id="KW-0201">Cytochrome c-type biogenesis</keyword>
<protein>
    <submittedName>
        <fullName evidence="9">Cytochrome C biogenesis protein</fullName>
    </submittedName>
</protein>
<reference evidence="9 10" key="1">
    <citation type="submission" date="2014-07" db="EMBL/GenBank/DDBJ databases">
        <title>Genome Sequencing of Dermacoccus nishinomiyaensis.</title>
        <authorList>
            <person name="Hong K.W."/>
            <person name="Chan K.G."/>
        </authorList>
    </citation>
    <scope>NUCLEOTIDE SEQUENCE [LARGE SCALE GENOMIC DNA]</scope>
    <source>
        <strain evidence="9 10">M25</strain>
    </source>
</reference>
<sequence>MAKTSDNPEPGAFRVDDAAHGEASMGGAARGDVPRDDAADADSTKTSSRDDRATVTQPRLGFLGGLRWFWRQLTSMRTALFLLLLVAVGAVPGSIFPQHSIDEQRVTQYRLDHPDLAPWLDRLGMFNVYSSPWFAAIYLLLTVSLVGCIIPRVRVHYKAMRQGPPAMPRRLSRLPAHREVTLEATPEQVIAATRTVLRRKRFALRKGTGEFEVASEGGMLRETGNLLFHLSLIGIIVSVAAGHVWGWRGDVIVPEGSGFASTPSRYDTLKLGPWVDAEQDIPDWALKMNTLKVTFESNVDPTSSQWGQPRDFTADVDYRESANSAWKKDTIKVNHPLKVGGGEVYLLGNGYAPKITFKDAKGNVLYDESTPFLSIDNKYKSTGAFKISGASPKQIGLTGFFLPTAYLDPNLGPSSAFPDAKAPALYLTAFTGDLYPNGRPQSVFSLDTGTMTQLKDEKGQPVRLQLALGQTVQLPNNLGSVTFDAAPRWAGLSIRHDPGKGPALLFSVLALAGLVLSLTIRRRRVFVRVRSATDGDTDARTVVEIGGLAKGEDPRLALAVDDILERISRAAAPTTKTTGKA</sequence>
<dbReference type="PANTHER" id="PTHR31566:SF0">
    <property type="entry name" value="CYTOCHROME C BIOGENESIS PROTEIN CCS1, CHLOROPLASTIC"/>
    <property type="match status" value="1"/>
</dbReference>
<feature type="transmembrane region" description="Helical" evidence="7">
    <location>
        <begin position="226"/>
        <end position="247"/>
    </location>
</feature>
<evidence type="ECO:0000256" key="1">
    <source>
        <dbReference type="ARBA" id="ARBA00004141"/>
    </source>
</evidence>
<gene>
    <name evidence="9" type="ORF">HX89_12330</name>
</gene>
<dbReference type="PANTHER" id="PTHR31566">
    <property type="entry name" value="CYTOCHROME C BIOGENESIS PROTEIN CCS1, CHLOROPLASTIC"/>
    <property type="match status" value="1"/>
</dbReference>
<dbReference type="eggNOG" id="COG1333">
    <property type="taxonomic scope" value="Bacteria"/>
</dbReference>
<keyword evidence="10" id="KW-1185">Reference proteome</keyword>
<dbReference type="Pfam" id="PF05140">
    <property type="entry name" value="ResB"/>
    <property type="match status" value="1"/>
</dbReference>
<keyword evidence="5 7" id="KW-0472">Membrane</keyword>
<dbReference type="RefSeq" id="WP_038569435.1">
    <property type="nucleotide sequence ID" value="NZ_CP008889.1"/>
</dbReference>